<evidence type="ECO:0000256" key="1">
    <source>
        <dbReference type="SAM" id="SignalP"/>
    </source>
</evidence>
<evidence type="ECO:0000313" key="2">
    <source>
        <dbReference type="EMBL" id="MDN7569957.1"/>
    </source>
</evidence>
<dbReference type="EMBL" id="JAUJQS010000043">
    <property type="protein sequence ID" value="MDN7569957.1"/>
    <property type="molecule type" value="Genomic_DNA"/>
</dbReference>
<dbReference type="AlphaFoldDB" id="A0AAP4VL78"/>
<feature type="chain" id="PRO_5042948203" description="Lipoprotein" evidence="1">
    <location>
        <begin position="20"/>
        <end position="139"/>
    </location>
</feature>
<gene>
    <name evidence="2" type="ORF">QZM56_36210</name>
</gene>
<evidence type="ECO:0000313" key="3">
    <source>
        <dbReference type="Proteomes" id="UP001172109"/>
    </source>
</evidence>
<sequence length="139" mass="15079">MKKILVALFASAACCAAHAAKWHVVVTASYLTNQQKFVESVPVIDTVVESDGCYYGPVRNVQTAQKVVPTREQFCIKGPEVRRVITATVFVKNQVSDALDTSIAVDLNAGLDIFGSFDGKHISFLSGPYLVTVTKETVQ</sequence>
<proteinExistence type="predicted"/>
<comment type="caution">
    <text evidence="2">The sequence shown here is derived from an EMBL/GenBank/DDBJ whole genome shotgun (WGS) entry which is preliminary data.</text>
</comment>
<organism evidence="2 3">
    <name type="scientific">Burkholderia contaminans</name>
    <dbReference type="NCBI Taxonomy" id="488447"/>
    <lineage>
        <taxon>Bacteria</taxon>
        <taxon>Pseudomonadati</taxon>
        <taxon>Pseudomonadota</taxon>
        <taxon>Betaproteobacteria</taxon>
        <taxon>Burkholderiales</taxon>
        <taxon>Burkholderiaceae</taxon>
        <taxon>Burkholderia</taxon>
        <taxon>Burkholderia cepacia complex</taxon>
    </lineage>
</organism>
<dbReference type="RefSeq" id="WP_176000325.1">
    <property type="nucleotide sequence ID" value="NZ_JAUJQS010000043.1"/>
</dbReference>
<dbReference type="Proteomes" id="UP001172109">
    <property type="component" value="Unassembled WGS sequence"/>
</dbReference>
<evidence type="ECO:0008006" key="4">
    <source>
        <dbReference type="Google" id="ProtNLM"/>
    </source>
</evidence>
<feature type="signal peptide" evidence="1">
    <location>
        <begin position="1"/>
        <end position="19"/>
    </location>
</feature>
<accession>A0AAP4VL78</accession>
<protein>
    <recommendedName>
        <fullName evidence="4">Lipoprotein</fullName>
    </recommendedName>
</protein>
<keyword evidence="1" id="KW-0732">Signal</keyword>
<reference evidence="2" key="1">
    <citation type="submission" date="2023-07" db="EMBL/GenBank/DDBJ databases">
        <title>A collection of bacterial strains from the Burkholderia cepacia Research Laboratory and Repository.</title>
        <authorList>
            <person name="Lipuma J."/>
            <person name="Spilker T."/>
            <person name="Caverly L."/>
        </authorList>
    </citation>
    <scope>NUCLEOTIDE SEQUENCE</scope>
    <source>
        <strain evidence="2">AU44979</strain>
    </source>
</reference>
<name>A0AAP4VL78_9BURK</name>